<dbReference type="AlphaFoldDB" id="A0A368GW48"/>
<gene>
    <name evidence="1" type="ORF">ANCCAN_06785</name>
</gene>
<organism evidence="1 2">
    <name type="scientific">Ancylostoma caninum</name>
    <name type="common">Dog hookworm</name>
    <dbReference type="NCBI Taxonomy" id="29170"/>
    <lineage>
        <taxon>Eukaryota</taxon>
        <taxon>Metazoa</taxon>
        <taxon>Ecdysozoa</taxon>
        <taxon>Nematoda</taxon>
        <taxon>Chromadorea</taxon>
        <taxon>Rhabditida</taxon>
        <taxon>Rhabditina</taxon>
        <taxon>Rhabditomorpha</taxon>
        <taxon>Strongyloidea</taxon>
        <taxon>Ancylostomatidae</taxon>
        <taxon>Ancylostomatinae</taxon>
        <taxon>Ancylostoma</taxon>
    </lineage>
</organism>
<protein>
    <submittedName>
        <fullName evidence="1">Uncharacterized protein</fullName>
    </submittedName>
</protein>
<proteinExistence type="predicted"/>
<dbReference type="EMBL" id="JOJR01000066">
    <property type="protein sequence ID" value="RCN47207.1"/>
    <property type="molecule type" value="Genomic_DNA"/>
</dbReference>
<reference evidence="1 2" key="1">
    <citation type="submission" date="2014-10" db="EMBL/GenBank/DDBJ databases">
        <title>Draft genome of the hookworm Ancylostoma caninum.</title>
        <authorList>
            <person name="Mitreva M."/>
        </authorList>
    </citation>
    <scope>NUCLEOTIDE SEQUENCE [LARGE SCALE GENOMIC DNA]</scope>
    <source>
        <strain evidence="1 2">Baltimore</strain>
    </source>
</reference>
<dbReference type="Proteomes" id="UP000252519">
    <property type="component" value="Unassembled WGS sequence"/>
</dbReference>
<evidence type="ECO:0000313" key="2">
    <source>
        <dbReference type="Proteomes" id="UP000252519"/>
    </source>
</evidence>
<dbReference type="OrthoDB" id="5868615at2759"/>
<name>A0A368GW48_ANCCA</name>
<keyword evidence="2" id="KW-1185">Reference proteome</keyword>
<sequence>MKCERYLMSEEGQQFFDPLQMLEFSTVYKMAALQTDTLLKLRTANDVRKLLDDPRMEQTPKEVRSVLLETLLQRFKSDSIIQKGTAYFEEILSGQ</sequence>
<accession>A0A368GW48</accession>
<comment type="caution">
    <text evidence="1">The sequence shown here is derived from an EMBL/GenBank/DDBJ whole genome shotgun (WGS) entry which is preliminary data.</text>
</comment>
<evidence type="ECO:0000313" key="1">
    <source>
        <dbReference type="EMBL" id="RCN47207.1"/>
    </source>
</evidence>